<organism evidence="4 5">
    <name type="scientific">Williamsia deligens</name>
    <dbReference type="NCBI Taxonomy" id="321325"/>
    <lineage>
        <taxon>Bacteria</taxon>
        <taxon>Bacillati</taxon>
        <taxon>Actinomycetota</taxon>
        <taxon>Actinomycetes</taxon>
        <taxon>Mycobacteriales</taxon>
        <taxon>Nocardiaceae</taxon>
        <taxon>Williamsia</taxon>
    </lineage>
</organism>
<feature type="domain" description="Thioesterase" evidence="3">
    <location>
        <begin position="192"/>
        <end position="266"/>
    </location>
</feature>
<reference evidence="5" key="1">
    <citation type="journal article" date="2019" name="Int. J. Syst. Evol. Microbiol.">
        <title>The Global Catalogue of Microorganisms (GCM) 10K type strain sequencing project: providing services to taxonomists for standard genome sequencing and annotation.</title>
        <authorList>
            <consortium name="The Broad Institute Genomics Platform"/>
            <consortium name="The Broad Institute Genome Sequencing Center for Infectious Disease"/>
            <person name="Wu L."/>
            <person name="Ma J."/>
        </authorList>
    </citation>
    <scope>NUCLEOTIDE SEQUENCE [LARGE SCALE GENOMIC DNA]</scope>
    <source>
        <strain evidence="5">CCUG 50873</strain>
    </source>
</reference>
<dbReference type="GO" id="GO:0016787">
    <property type="term" value="F:hydrolase activity"/>
    <property type="evidence" value="ECO:0007669"/>
    <property type="project" value="UniProtKB-KW"/>
</dbReference>
<proteinExistence type="inferred from homology"/>
<dbReference type="NCBIfam" id="TIGR00369">
    <property type="entry name" value="unchar_dom_1"/>
    <property type="match status" value="1"/>
</dbReference>
<evidence type="ECO:0000256" key="1">
    <source>
        <dbReference type="ARBA" id="ARBA00008324"/>
    </source>
</evidence>
<dbReference type="EMBL" id="JBHTIL010000001">
    <property type="protein sequence ID" value="MFD0925001.1"/>
    <property type="molecule type" value="Genomic_DNA"/>
</dbReference>
<dbReference type="CDD" id="cd03443">
    <property type="entry name" value="PaaI_thioesterase"/>
    <property type="match status" value="1"/>
</dbReference>
<evidence type="ECO:0000259" key="3">
    <source>
        <dbReference type="Pfam" id="PF03061"/>
    </source>
</evidence>
<dbReference type="PANTHER" id="PTHR43240:SF5">
    <property type="entry name" value="1,4-DIHYDROXY-2-NAPHTHOYL-COA THIOESTERASE 1"/>
    <property type="match status" value="1"/>
</dbReference>
<dbReference type="Pfam" id="PF03061">
    <property type="entry name" value="4HBT"/>
    <property type="match status" value="1"/>
</dbReference>
<evidence type="ECO:0000256" key="2">
    <source>
        <dbReference type="ARBA" id="ARBA00022801"/>
    </source>
</evidence>
<comment type="similarity">
    <text evidence="1">Belongs to the thioesterase PaaI family.</text>
</comment>
<gene>
    <name evidence="4" type="ORF">ACFQ04_04550</name>
</gene>
<dbReference type="Gene3D" id="3.10.129.10">
    <property type="entry name" value="Hotdog Thioesterase"/>
    <property type="match status" value="2"/>
</dbReference>
<dbReference type="InterPro" id="IPR029069">
    <property type="entry name" value="HotDog_dom_sf"/>
</dbReference>
<keyword evidence="2 4" id="KW-0378">Hydrolase</keyword>
<name>A0ABW3G7K6_9NOCA</name>
<evidence type="ECO:0000313" key="4">
    <source>
        <dbReference type="EMBL" id="MFD0925001.1"/>
    </source>
</evidence>
<dbReference type="EC" id="3.1.2.-" evidence="4"/>
<dbReference type="Proteomes" id="UP001597068">
    <property type="component" value="Unassembled WGS sequence"/>
</dbReference>
<protein>
    <submittedName>
        <fullName evidence="4">PaaI family thioesterase</fullName>
        <ecNumber evidence="4">3.1.2.-</ecNumber>
    </submittedName>
</protein>
<dbReference type="InterPro" id="IPR003736">
    <property type="entry name" value="PAAI_dom"/>
</dbReference>
<dbReference type="PANTHER" id="PTHR43240">
    <property type="entry name" value="1,4-DIHYDROXY-2-NAPHTHOYL-COA THIOESTERASE 1"/>
    <property type="match status" value="1"/>
</dbReference>
<evidence type="ECO:0000313" key="5">
    <source>
        <dbReference type="Proteomes" id="UP001597068"/>
    </source>
</evidence>
<keyword evidence="5" id="KW-1185">Reference proteome</keyword>
<accession>A0ABW3G7K6</accession>
<comment type="caution">
    <text evidence="4">The sequence shown here is derived from an EMBL/GenBank/DDBJ whole genome shotgun (WGS) entry which is preliminary data.</text>
</comment>
<dbReference type="InterPro" id="IPR006683">
    <property type="entry name" value="Thioestr_dom"/>
</dbReference>
<sequence length="278" mass="27826">MTTVPTWVSIAEQFHDPAETRFELSPAPDASSSEKLVMQMPIGRWRNPATGAVSAGLLAMLVDSAGGTADFLAFGGDRATVTSELSVDLVAPLPSTADVATSSGRTVAVDAATAMASSTIAVDGAVVGYGTVRTMPVPGAATPLGAMPADGLSGGERDDLSLMLGLGASIDDVTDGESVVALPDPCLQNGIGIVHGGIIVAAAETVASVTMNRGRTAPLSTGAIRANYLRPMATGGDARYEARIVRAGRGTAVVDVTAVSADGKTAAVVRVTGYAVGA</sequence>
<dbReference type="SUPFAM" id="SSF54637">
    <property type="entry name" value="Thioesterase/thiol ester dehydrase-isomerase"/>
    <property type="match status" value="2"/>
</dbReference>
<dbReference type="RefSeq" id="WP_253647016.1">
    <property type="nucleotide sequence ID" value="NZ_BAAAMO010000002.1"/>
</dbReference>